<name>A0AAV3P3A9_LITER</name>
<dbReference type="AlphaFoldDB" id="A0AAV3P3A9"/>
<gene>
    <name evidence="1" type="ORF">LIER_06168</name>
</gene>
<dbReference type="Gene3D" id="1.25.40.10">
    <property type="entry name" value="Tetratricopeptide repeat domain"/>
    <property type="match status" value="1"/>
</dbReference>
<dbReference type="PANTHER" id="PTHR47604:SF1">
    <property type="entry name" value="ADENYLYL CYCLASE"/>
    <property type="match status" value="1"/>
</dbReference>
<dbReference type="InterPro" id="IPR011990">
    <property type="entry name" value="TPR-like_helical_dom_sf"/>
</dbReference>
<proteinExistence type="predicted"/>
<accession>A0AAV3P3A9</accession>
<comment type="caution">
    <text evidence="1">The sequence shown here is derived from an EMBL/GenBank/DDBJ whole genome shotgun (WGS) entry which is preliminary data.</text>
</comment>
<reference evidence="1 2" key="1">
    <citation type="submission" date="2024-01" db="EMBL/GenBank/DDBJ databases">
        <title>The complete chloroplast genome sequence of Lithospermum erythrorhizon: insights into the phylogenetic relationship among Boraginaceae species and the maternal lineages of purple gromwells.</title>
        <authorList>
            <person name="Okada T."/>
            <person name="Watanabe K."/>
        </authorList>
    </citation>
    <scope>NUCLEOTIDE SEQUENCE [LARGE SCALE GENOMIC DNA]</scope>
</reference>
<organism evidence="1 2">
    <name type="scientific">Lithospermum erythrorhizon</name>
    <name type="common">Purple gromwell</name>
    <name type="synonym">Lithospermum officinale var. erythrorhizon</name>
    <dbReference type="NCBI Taxonomy" id="34254"/>
    <lineage>
        <taxon>Eukaryota</taxon>
        <taxon>Viridiplantae</taxon>
        <taxon>Streptophyta</taxon>
        <taxon>Embryophyta</taxon>
        <taxon>Tracheophyta</taxon>
        <taxon>Spermatophyta</taxon>
        <taxon>Magnoliopsida</taxon>
        <taxon>eudicotyledons</taxon>
        <taxon>Gunneridae</taxon>
        <taxon>Pentapetalae</taxon>
        <taxon>asterids</taxon>
        <taxon>lamiids</taxon>
        <taxon>Boraginales</taxon>
        <taxon>Boraginaceae</taxon>
        <taxon>Boraginoideae</taxon>
        <taxon>Lithospermeae</taxon>
        <taxon>Lithospermum</taxon>
    </lineage>
</organism>
<sequence>MQAGRRVARVLVNSNVSPLFLRHISTSSSGSLGGNVFGVKAMYRMNTIPESSIYKPMQQRVFYSSEERQDDSSVSEAVKEMYDKMQESIVEKRTAPPNAWLWSMISSCANVDDIKLLFDILQKFRVFRLSNLRIHENFNSALCQEITKACINVGAIDYAKKGLWKHNVYGLNPTIGSAHQLLLHAQKLKDAKLASDVMKLVKKNDLPLQPGTSDIVFSIWYDAENWNLISKYGKRFIKAGVKLRQNAFDIWMRFAAKRGDVDSLWKIEKFRSEMMKQHTLASGFSCAKGFLLERKPENAAAVIQLVNQGLSDTKRPAVMLELQQLISEWPLELLKHQKEGNKKALVPALQEDTAAMIEHLSRMGIKVNVKMEDFTKNEGVFS</sequence>
<evidence type="ECO:0000313" key="2">
    <source>
        <dbReference type="Proteomes" id="UP001454036"/>
    </source>
</evidence>
<dbReference type="Proteomes" id="UP001454036">
    <property type="component" value="Unassembled WGS sequence"/>
</dbReference>
<evidence type="ECO:0008006" key="3">
    <source>
        <dbReference type="Google" id="ProtNLM"/>
    </source>
</evidence>
<dbReference type="EMBL" id="BAABME010000883">
    <property type="protein sequence ID" value="GAA0146144.1"/>
    <property type="molecule type" value="Genomic_DNA"/>
</dbReference>
<dbReference type="PANTHER" id="PTHR47604">
    <property type="entry name" value="ADENYLYL CYCLASE"/>
    <property type="match status" value="1"/>
</dbReference>
<protein>
    <recommendedName>
        <fullName evidence="3">Adenylyl cyclase</fullName>
    </recommendedName>
</protein>
<keyword evidence="2" id="KW-1185">Reference proteome</keyword>
<evidence type="ECO:0000313" key="1">
    <source>
        <dbReference type="EMBL" id="GAA0146144.1"/>
    </source>
</evidence>